<feature type="compositionally biased region" description="Pro residues" evidence="1">
    <location>
        <begin position="75"/>
        <end position="89"/>
    </location>
</feature>
<protein>
    <submittedName>
        <fullName evidence="3">Protein TonB-like</fullName>
    </submittedName>
</protein>
<gene>
    <name evidence="3" type="primary">LOC120284007</name>
</gene>
<dbReference type="Proteomes" id="UP001515500">
    <property type="component" value="Chromosome 19"/>
</dbReference>
<feature type="region of interest" description="Disordered" evidence="1">
    <location>
        <begin position="64"/>
        <end position="97"/>
    </location>
</feature>
<accession>A0AB40D552</accession>
<keyword evidence="2" id="KW-1185">Reference proteome</keyword>
<feature type="compositionally biased region" description="Basic and acidic residues" evidence="1">
    <location>
        <begin position="1"/>
        <end position="10"/>
    </location>
</feature>
<proteinExistence type="predicted"/>
<evidence type="ECO:0000313" key="2">
    <source>
        <dbReference type="Proteomes" id="UP001515500"/>
    </source>
</evidence>
<dbReference type="RefSeq" id="XP_039146769.1">
    <property type="nucleotide sequence ID" value="XM_039290835.1"/>
</dbReference>
<dbReference type="AlphaFoldDB" id="A0AB40D552"/>
<dbReference type="GeneID" id="120284007"/>
<evidence type="ECO:0000313" key="3">
    <source>
        <dbReference type="RefSeq" id="XP_039146769.1"/>
    </source>
</evidence>
<sequence length="121" mass="13370">MAKLVEDKCNAARPRHWTNPPFRPSPPQTTPTPPTNKPPLIPIKRLTPAKMSPLSTPQFLCLMVEKDTNENDFPSTPPPDDPATSPPPPKNHEPVELPKISFHALTGQLVPVILKLANKLH</sequence>
<organism evidence="2 3">
    <name type="scientific">Dioscorea cayennensis subsp. rotundata</name>
    <name type="common">White Guinea yam</name>
    <name type="synonym">Dioscorea rotundata</name>
    <dbReference type="NCBI Taxonomy" id="55577"/>
    <lineage>
        <taxon>Eukaryota</taxon>
        <taxon>Viridiplantae</taxon>
        <taxon>Streptophyta</taxon>
        <taxon>Embryophyta</taxon>
        <taxon>Tracheophyta</taxon>
        <taxon>Spermatophyta</taxon>
        <taxon>Magnoliopsida</taxon>
        <taxon>Liliopsida</taxon>
        <taxon>Dioscoreales</taxon>
        <taxon>Dioscoreaceae</taxon>
        <taxon>Dioscorea</taxon>
    </lineage>
</organism>
<feature type="compositionally biased region" description="Pro residues" evidence="1">
    <location>
        <begin position="21"/>
        <end position="41"/>
    </location>
</feature>
<evidence type="ECO:0000256" key="1">
    <source>
        <dbReference type="SAM" id="MobiDB-lite"/>
    </source>
</evidence>
<feature type="region of interest" description="Disordered" evidence="1">
    <location>
        <begin position="1"/>
        <end position="51"/>
    </location>
</feature>
<name>A0AB40D552_DIOCR</name>
<reference evidence="3" key="1">
    <citation type="submission" date="2025-08" db="UniProtKB">
        <authorList>
            <consortium name="RefSeq"/>
        </authorList>
    </citation>
    <scope>IDENTIFICATION</scope>
</reference>